<evidence type="ECO:0000313" key="1">
    <source>
        <dbReference type="EMBL" id="CEK86528.1"/>
    </source>
</evidence>
<protein>
    <submittedName>
        <fullName evidence="1">Uncharacterized protein</fullName>
    </submittedName>
</protein>
<dbReference type="EMBL" id="HACG01039663">
    <property type="protein sequence ID" value="CEK86528.1"/>
    <property type="molecule type" value="Transcribed_RNA"/>
</dbReference>
<gene>
    <name evidence="1" type="primary">ORF154264</name>
</gene>
<dbReference type="AlphaFoldDB" id="A0A0B7B0J5"/>
<feature type="non-terminal residue" evidence="1">
    <location>
        <position position="1"/>
    </location>
</feature>
<name>A0A0B7B0J5_9EUPU</name>
<proteinExistence type="predicted"/>
<reference evidence="1" key="1">
    <citation type="submission" date="2014-12" db="EMBL/GenBank/DDBJ databases">
        <title>Insight into the proteome of Arion vulgaris.</title>
        <authorList>
            <person name="Aradska J."/>
            <person name="Bulat T."/>
            <person name="Smidak R."/>
            <person name="Sarate P."/>
            <person name="Gangsoo J."/>
            <person name="Sialana F."/>
            <person name="Bilban M."/>
            <person name="Lubec G."/>
        </authorList>
    </citation>
    <scope>NUCLEOTIDE SEQUENCE</scope>
    <source>
        <tissue evidence="1">Skin</tissue>
    </source>
</reference>
<sequence length="102" mass="12120">GWQERGRAGRSLLKIWAPLGVERGRRREDFRSQALNDVMEILLSPRPNKREHILLIKTTTYKQMQLPLLHSIDLKKDYWIIDNKKRIYKSNNTRQISSSLHP</sequence>
<organism evidence="1">
    <name type="scientific">Arion vulgaris</name>
    <dbReference type="NCBI Taxonomy" id="1028688"/>
    <lineage>
        <taxon>Eukaryota</taxon>
        <taxon>Metazoa</taxon>
        <taxon>Spiralia</taxon>
        <taxon>Lophotrochozoa</taxon>
        <taxon>Mollusca</taxon>
        <taxon>Gastropoda</taxon>
        <taxon>Heterobranchia</taxon>
        <taxon>Euthyneura</taxon>
        <taxon>Panpulmonata</taxon>
        <taxon>Eupulmonata</taxon>
        <taxon>Stylommatophora</taxon>
        <taxon>Helicina</taxon>
        <taxon>Arionoidea</taxon>
        <taxon>Arionidae</taxon>
        <taxon>Arion</taxon>
    </lineage>
</organism>
<accession>A0A0B7B0J5</accession>